<feature type="domain" description="AMP-binding enzyme C-terminal" evidence="2">
    <location>
        <begin position="475"/>
        <end position="557"/>
    </location>
</feature>
<dbReference type="Pfam" id="PF00501">
    <property type="entry name" value="AMP-binding"/>
    <property type="match status" value="1"/>
</dbReference>
<dbReference type="Proteomes" id="UP000076449">
    <property type="component" value="Chromosome II"/>
</dbReference>
<evidence type="ECO:0000259" key="2">
    <source>
        <dbReference type="Pfam" id="PF13193"/>
    </source>
</evidence>
<dbReference type="Gene3D" id="3.30.300.30">
    <property type="match status" value="1"/>
</dbReference>
<dbReference type="InterPro" id="IPR020845">
    <property type="entry name" value="AMP-binding_CS"/>
</dbReference>
<sequence>MSLQDSHHSFQPKPSYKQGLLEPALRNWTIGDLLQRQAEQFPGNIAISCPGTSNSITYRQLNDRTKLLGKALIASGISVGDRVGIFAGNVLEYVEVALATARIGAIIVLLNTFYTTEEIKRALRFTGCSLLFITESLGKRSLLPCIDQLNEIIENQKSEFPDLRSMVLLSGQCSESSNLQSYADFFNIPPTGAKAASACKAAETQVTPETICNFQFTSGTTGMPKAVMLTHFNVVNNGFLIGDRVCLSPNDTICCPWPLFHSSGFVVGLITSLCHGATLVLPSPVFDPAATARALISERCTGLQGVPTMFAAVLEWYRQRGTRPPPLRTGIIGGSPVSPALLRELQHEFALEDLGIAYGMTETSPLSFLSKGFEPEGTHSWMEILPHTTAKIVDAQGTIVPIGSPGELCVSGYLLQQGYYQNPGKTSEAMRVHEDGVLWIHSGDEAIMDEQGRCRISGRIKDTIIRGGENIYPAEIEDRLNEHPAISMSAVVGIQDAKYGEAVAAFLQLKHGENPCAQAHISEWVQQTLGKHKVPTLVFHLGVDGVPGDFPKTASGKIKKVDLVAIGTQLVRGAGKL</sequence>
<evidence type="ECO:0000313" key="3">
    <source>
        <dbReference type="EMBL" id="KZN86670.1"/>
    </source>
</evidence>
<organism evidence="3">
    <name type="scientific">Penicillium chrysogenum</name>
    <name type="common">Penicillium notatum</name>
    <dbReference type="NCBI Taxonomy" id="5076"/>
    <lineage>
        <taxon>Eukaryota</taxon>
        <taxon>Fungi</taxon>
        <taxon>Dikarya</taxon>
        <taxon>Ascomycota</taxon>
        <taxon>Pezizomycotina</taxon>
        <taxon>Eurotiomycetes</taxon>
        <taxon>Eurotiomycetidae</taxon>
        <taxon>Eurotiales</taxon>
        <taxon>Aspergillaceae</taxon>
        <taxon>Penicillium</taxon>
        <taxon>Penicillium chrysogenum species complex</taxon>
    </lineage>
</organism>
<dbReference type="InterPro" id="IPR042099">
    <property type="entry name" value="ANL_N_sf"/>
</dbReference>
<feature type="domain" description="AMP-dependent synthetase/ligase" evidence="1">
    <location>
        <begin position="34"/>
        <end position="420"/>
    </location>
</feature>
<dbReference type="GO" id="GO:0006631">
    <property type="term" value="P:fatty acid metabolic process"/>
    <property type="evidence" value="ECO:0007669"/>
    <property type="project" value="TreeGrafter"/>
</dbReference>
<accession>A0A167S1C0</accession>
<dbReference type="EMBL" id="CM002799">
    <property type="protein sequence ID" value="KZN86670.1"/>
    <property type="molecule type" value="Genomic_DNA"/>
</dbReference>
<dbReference type="SUPFAM" id="SSF56801">
    <property type="entry name" value="Acetyl-CoA synthetase-like"/>
    <property type="match status" value="1"/>
</dbReference>
<dbReference type="PANTHER" id="PTHR43201">
    <property type="entry name" value="ACYL-COA SYNTHETASE"/>
    <property type="match status" value="1"/>
</dbReference>
<dbReference type="PhylomeDB" id="A0A167S1C0"/>
<dbReference type="PROSITE" id="PS00455">
    <property type="entry name" value="AMP_BINDING"/>
    <property type="match status" value="1"/>
</dbReference>
<evidence type="ECO:0000259" key="1">
    <source>
        <dbReference type="Pfam" id="PF00501"/>
    </source>
</evidence>
<dbReference type="Pfam" id="PF13193">
    <property type="entry name" value="AMP-binding_C"/>
    <property type="match status" value="1"/>
</dbReference>
<dbReference type="InterPro" id="IPR045851">
    <property type="entry name" value="AMP-bd_C_sf"/>
</dbReference>
<dbReference type="GO" id="GO:0031956">
    <property type="term" value="F:medium-chain fatty acid-CoA ligase activity"/>
    <property type="evidence" value="ECO:0007669"/>
    <property type="project" value="TreeGrafter"/>
</dbReference>
<proteinExistence type="predicted"/>
<dbReference type="AlphaFoldDB" id="A0A167S1C0"/>
<dbReference type="InterPro" id="IPR025110">
    <property type="entry name" value="AMP-bd_C"/>
</dbReference>
<reference evidence="3" key="1">
    <citation type="journal article" date="2014" name="Genome Announc.">
        <title>Complete sequencing and chromosome-scale genome assembly of the industrial progenitor strain P2niaD18 from the penicillin producer Penicillium chrysogenum.</title>
        <authorList>
            <person name="Specht T."/>
            <person name="Dahlmann T.A."/>
            <person name="Zadra I."/>
            <person name="Kurnsteiner H."/>
            <person name="Kuck U."/>
        </authorList>
    </citation>
    <scope>NUCLEOTIDE SEQUENCE [LARGE SCALE GENOMIC DNA]</scope>
    <source>
        <strain evidence="3">P2niaD18</strain>
    </source>
</reference>
<dbReference type="Gene3D" id="3.40.50.12780">
    <property type="entry name" value="N-terminal domain of ligase-like"/>
    <property type="match status" value="1"/>
</dbReference>
<dbReference type="PANTHER" id="PTHR43201:SF6">
    <property type="entry name" value="ACYL COA SYNTHETASE (EUROFUNG)"/>
    <property type="match status" value="1"/>
</dbReference>
<dbReference type="InterPro" id="IPR000873">
    <property type="entry name" value="AMP-dep_synth/lig_dom"/>
</dbReference>
<gene>
    <name evidence="3" type="ORF">EN45_052080</name>
</gene>
<protein>
    <submittedName>
        <fullName evidence="3">Putative acyl-CoA synthetase YngI</fullName>
    </submittedName>
</protein>
<name>A0A167S1C0_PENCH</name>